<evidence type="ECO:0000259" key="1">
    <source>
        <dbReference type="Pfam" id="PF13372"/>
    </source>
</evidence>
<dbReference type="AlphaFoldDB" id="A0A1N7KUJ4"/>
<name>A0A1N7KUJ4_9RHOB</name>
<dbReference type="InterPro" id="IPR025388">
    <property type="entry name" value="Alginate_export_dom"/>
</dbReference>
<dbReference type="Proteomes" id="UP000186684">
    <property type="component" value="Unassembled WGS sequence"/>
</dbReference>
<evidence type="ECO:0000313" key="2">
    <source>
        <dbReference type="EMBL" id="SIS65207.1"/>
    </source>
</evidence>
<dbReference type="Gene3D" id="2.40.160.100">
    <property type="match status" value="1"/>
</dbReference>
<protein>
    <submittedName>
        <fullName evidence="2">Alginate export</fullName>
    </submittedName>
</protein>
<gene>
    <name evidence="2" type="ORF">SAMN05421759_10277</name>
</gene>
<reference evidence="3" key="1">
    <citation type="submission" date="2017-01" db="EMBL/GenBank/DDBJ databases">
        <authorList>
            <person name="Varghese N."/>
            <person name="Submissions S."/>
        </authorList>
    </citation>
    <scope>NUCLEOTIDE SEQUENCE [LARGE SCALE GENOMIC DNA]</scope>
    <source>
        <strain evidence="3">DSM 29430</strain>
    </source>
</reference>
<dbReference type="Pfam" id="PF13372">
    <property type="entry name" value="Alginate_exp"/>
    <property type="match status" value="1"/>
</dbReference>
<keyword evidence="3" id="KW-1185">Reference proteome</keyword>
<evidence type="ECO:0000313" key="3">
    <source>
        <dbReference type="Proteomes" id="UP000186684"/>
    </source>
</evidence>
<feature type="domain" description="Alginate export" evidence="1">
    <location>
        <begin position="304"/>
        <end position="487"/>
    </location>
</feature>
<proteinExistence type="predicted"/>
<accession>A0A1N7KUJ4</accession>
<dbReference type="EMBL" id="FTOQ01000002">
    <property type="protein sequence ID" value="SIS65207.1"/>
    <property type="molecule type" value="Genomic_DNA"/>
</dbReference>
<dbReference type="STRING" id="633194.SAMN05421759_10277"/>
<dbReference type="RefSeq" id="WP_083950469.1">
    <property type="nucleotide sequence ID" value="NZ_FTOQ01000002.1"/>
</dbReference>
<organism evidence="2 3">
    <name type="scientific">Roseivivax lentus</name>
    <dbReference type="NCBI Taxonomy" id="633194"/>
    <lineage>
        <taxon>Bacteria</taxon>
        <taxon>Pseudomonadati</taxon>
        <taxon>Pseudomonadota</taxon>
        <taxon>Alphaproteobacteria</taxon>
        <taxon>Rhodobacterales</taxon>
        <taxon>Roseobacteraceae</taxon>
        <taxon>Roseivivax</taxon>
    </lineage>
</organism>
<dbReference type="InterPro" id="IPR053728">
    <property type="entry name" value="Alginate_Permeability_Chnl"/>
</dbReference>
<sequence length="504" mass="53803">MSFEPASTAHRARSGLCRRAKAALRGGCPNARGAVLAVAALAVSLAAQTAQAQDRDPMLLHEAGALTLRSHLQFGLNAVSESNLFWDLAETTAPGSGFDPDTHWLEGYIKPGLSFEYRLDGGAQVYGKLSAVASYTWGTDAFDTGDTGAETLEEAYLALRGDLGRGLSYDLSLGARELTLGTGMLIANGATSGFERGALKFGPRKAWERAAIARLSSGNVTGTAFFLDPNELPSTDGHNELAGFDLRVDDPRGGYVGATYVDVLHSDSPYPQAAPGGVGAPTVTPGAREGTRTLGVYTKTNPFVGALENWAFTGELAYQWNDRIDLEAWAGRVTAGYTFAGRPWSPNLTLGYQTFSGDDPDTSTLERFDPLYYQGSPSAWATGSKSASTFINSNVNALTLTLRVQPTRQETWTLRYAHIRANELNSPVQFGQATRVDLNGNVVSGVTDAHLADDLFLEYSRIINRNTFLTAGVSASFPGEAIDNVIGTSAEPWTGGFLNVVVNF</sequence>